<accession>A0A9P6W5V8</accession>
<dbReference type="SUPFAM" id="SSF48452">
    <property type="entry name" value="TPR-like"/>
    <property type="match status" value="1"/>
</dbReference>
<dbReference type="PANTHER" id="PTHR45831">
    <property type="entry name" value="LD24721P"/>
    <property type="match status" value="1"/>
</dbReference>
<dbReference type="InterPro" id="IPR011990">
    <property type="entry name" value="TPR-like_helical_dom_sf"/>
</dbReference>
<proteinExistence type="predicted"/>
<evidence type="ECO:0008006" key="6">
    <source>
        <dbReference type="Google" id="ProtNLM"/>
    </source>
</evidence>
<reference evidence="4 5" key="1">
    <citation type="submission" date="2020-11" db="EMBL/GenBank/DDBJ databases">
        <title>Kefir isolates.</title>
        <authorList>
            <person name="Marcisauskas S."/>
            <person name="Kim Y."/>
            <person name="Blasche S."/>
        </authorList>
    </citation>
    <scope>NUCLEOTIDE SEQUENCE [LARGE SCALE GENOMIC DNA]</scope>
    <source>
        <strain evidence="4 5">KR</strain>
    </source>
</reference>
<dbReference type="InterPro" id="IPR019734">
    <property type="entry name" value="TPR_rpt"/>
</dbReference>
<dbReference type="PANTHER" id="PTHR45831:SF2">
    <property type="entry name" value="LD24721P"/>
    <property type="match status" value="1"/>
</dbReference>
<organism evidence="4 5">
    <name type="scientific">Rhodotorula mucilaginosa</name>
    <name type="common">Yeast</name>
    <name type="synonym">Rhodotorula rubra</name>
    <dbReference type="NCBI Taxonomy" id="5537"/>
    <lineage>
        <taxon>Eukaryota</taxon>
        <taxon>Fungi</taxon>
        <taxon>Dikarya</taxon>
        <taxon>Basidiomycota</taxon>
        <taxon>Pucciniomycotina</taxon>
        <taxon>Microbotryomycetes</taxon>
        <taxon>Sporidiobolales</taxon>
        <taxon>Sporidiobolaceae</taxon>
        <taxon>Rhodotorula</taxon>
    </lineage>
</organism>
<evidence type="ECO:0000256" key="2">
    <source>
        <dbReference type="ARBA" id="ARBA00022803"/>
    </source>
</evidence>
<dbReference type="PROSITE" id="PS50005">
    <property type="entry name" value="TPR"/>
    <property type="match status" value="1"/>
</dbReference>
<protein>
    <recommendedName>
        <fullName evidence="6">TPR-like protein</fullName>
    </recommendedName>
</protein>
<dbReference type="GO" id="GO:0006620">
    <property type="term" value="P:post-translational protein targeting to endoplasmic reticulum membrane"/>
    <property type="evidence" value="ECO:0007669"/>
    <property type="project" value="TreeGrafter"/>
</dbReference>
<dbReference type="Gene3D" id="1.25.40.10">
    <property type="entry name" value="Tetratricopeptide repeat domain"/>
    <property type="match status" value="1"/>
</dbReference>
<dbReference type="InterPro" id="IPR047150">
    <property type="entry name" value="SGT"/>
</dbReference>
<dbReference type="Proteomes" id="UP000777482">
    <property type="component" value="Unassembled WGS sequence"/>
</dbReference>
<gene>
    <name evidence="4" type="ORF">C6P46_006872</name>
</gene>
<dbReference type="GO" id="GO:0016020">
    <property type="term" value="C:membrane"/>
    <property type="evidence" value="ECO:0007669"/>
    <property type="project" value="TreeGrafter"/>
</dbReference>
<evidence type="ECO:0000256" key="3">
    <source>
        <dbReference type="PROSITE-ProRule" id="PRU00339"/>
    </source>
</evidence>
<name>A0A9P6W5V8_RHOMI</name>
<feature type="repeat" description="TPR" evidence="3">
    <location>
        <begin position="2"/>
        <end position="35"/>
    </location>
</feature>
<dbReference type="EMBL" id="PUHQ01000009">
    <property type="protein sequence ID" value="KAG0665425.1"/>
    <property type="molecule type" value="Genomic_DNA"/>
</dbReference>
<evidence type="ECO:0000313" key="4">
    <source>
        <dbReference type="EMBL" id="KAG0665425.1"/>
    </source>
</evidence>
<dbReference type="OrthoDB" id="2423701at2759"/>
<evidence type="ECO:0000256" key="1">
    <source>
        <dbReference type="ARBA" id="ARBA00022737"/>
    </source>
</evidence>
<evidence type="ECO:0000313" key="5">
    <source>
        <dbReference type="Proteomes" id="UP000777482"/>
    </source>
</evidence>
<keyword evidence="5" id="KW-1185">Reference proteome</keyword>
<keyword evidence="2 3" id="KW-0802">TPR repeat</keyword>
<dbReference type="AlphaFoldDB" id="A0A9P6W5V8"/>
<dbReference type="SMART" id="SM00028">
    <property type="entry name" value="TPR"/>
    <property type="match status" value="3"/>
</dbReference>
<dbReference type="GO" id="GO:0072380">
    <property type="term" value="C:TRC complex"/>
    <property type="evidence" value="ECO:0007669"/>
    <property type="project" value="TreeGrafter"/>
</dbReference>
<sequence>MANALKQAGNKHFGAKEYAKAVKKYTEALTKNPSDDDAAVILANRSASYTLINKYDLAVADAQHAAERRPRWPKAQVRLAEALSRKLAFFQAEAAWKLAIEYSESEDDKKRYGVLMEQARQAAENSREKNKPNRPIYEKLDSPDDTWFARLMRAVEERRFDQAKTELFHAYTLSGLVDTILTDHAAFHITWTPKDGQSLLEKLTHILQAESTYGDFAKYLNGKWNGDKIIDDLDKQIAEKGRHQVRRMTASVIYGRIITAFLTTTSSQWGIAVESYKLAIDILEAGNRKWAATEDLDERGHVFSPTIIRSTRLQVLRCLIGGRQVAKTPAAKRAFSLSEIEKAARADTIPESFWGVGEDDPRFRLAFDSLPRWEAIAGLGFAHGNRAAEPLGDFPTGKVVFADLEEARKAAKYYDEAVAMMPDDFHDKPGLMWIALYYHLRAGGLRVAAIRDRVAAAERVEAILEPYFGRDSRKTEQYKFCKTQCDSLAHIPPSVNVKAIPTFRNPAGRDPRDFISEQIWKGLAGDAGVVDIIGLPDNLQ</sequence>
<dbReference type="GO" id="GO:0060090">
    <property type="term" value="F:molecular adaptor activity"/>
    <property type="evidence" value="ECO:0007669"/>
    <property type="project" value="TreeGrafter"/>
</dbReference>
<comment type="caution">
    <text evidence="4">The sequence shown here is derived from an EMBL/GenBank/DDBJ whole genome shotgun (WGS) entry which is preliminary data.</text>
</comment>
<keyword evidence="1" id="KW-0677">Repeat</keyword>